<keyword evidence="8" id="KW-1185">Reference proteome</keyword>
<feature type="region of interest" description="Disordered" evidence="6">
    <location>
        <begin position="1"/>
        <end position="41"/>
    </location>
</feature>
<comment type="caution">
    <text evidence="7">The sequence shown here is derived from an EMBL/GenBank/DDBJ whole genome shotgun (WGS) entry which is preliminary data.</text>
</comment>
<dbReference type="GO" id="GO:0016592">
    <property type="term" value="C:mediator complex"/>
    <property type="evidence" value="ECO:0007669"/>
    <property type="project" value="InterPro"/>
</dbReference>
<dbReference type="PANTHER" id="PTHR13130">
    <property type="entry name" value="34 KDA TRANSCRIPTIONAL CO-ACTIVATOR-RELATED"/>
    <property type="match status" value="1"/>
</dbReference>
<dbReference type="InterPro" id="IPR021627">
    <property type="entry name" value="Mediator_Med27"/>
</dbReference>
<comment type="subcellular location">
    <subcellularLocation>
        <location evidence="1">Nucleus</location>
    </subcellularLocation>
</comment>
<evidence type="ECO:0000313" key="8">
    <source>
        <dbReference type="Proteomes" id="UP000703269"/>
    </source>
</evidence>
<keyword evidence="3" id="KW-0805">Transcription regulation</keyword>
<evidence type="ECO:0000256" key="4">
    <source>
        <dbReference type="ARBA" id="ARBA00023163"/>
    </source>
</evidence>
<evidence type="ECO:0000256" key="5">
    <source>
        <dbReference type="ARBA" id="ARBA00023242"/>
    </source>
</evidence>
<name>A0A9P3GM21_9APHY</name>
<proteinExistence type="inferred from homology"/>
<dbReference type="OrthoDB" id="10261040at2759"/>
<dbReference type="GO" id="GO:0003713">
    <property type="term" value="F:transcription coactivator activity"/>
    <property type="evidence" value="ECO:0007669"/>
    <property type="project" value="TreeGrafter"/>
</dbReference>
<feature type="compositionally biased region" description="Basic and acidic residues" evidence="6">
    <location>
        <begin position="120"/>
        <end position="132"/>
    </location>
</feature>
<dbReference type="GO" id="GO:0006357">
    <property type="term" value="P:regulation of transcription by RNA polymerase II"/>
    <property type="evidence" value="ECO:0007669"/>
    <property type="project" value="TreeGrafter"/>
</dbReference>
<evidence type="ECO:0000256" key="6">
    <source>
        <dbReference type="SAM" id="MobiDB-lite"/>
    </source>
</evidence>
<sequence length="341" mass="36985">MHTDAEPPPAPAPAPASETSSTPPPPPAAAQAAPSEPSSDLAALEAQISVLAELSTRVEAIRQTPAYLRPGAVAPATAPLAGNAGPATQAALLRQGFQGIKQFAEKVQSEPVQDVLKRARESEAQDKTDLSFHHPRKNLKRDRRQPSPESPQPYRSLQPKASLFPADAAASAPLRLDDLVDYIRSYNKTNAHRLHVWTATPRPTALKLPSELTVRFTIRDVVTIYLALGTAPPESVLVVEGATAFGPREKKPPHSQSSYVVFQRLSQHLAKMLQSRPQASLQLVMVLLASYEDLFVRRCSACQRVTSAEGHLPPVARVWVPGEREGEDGHWDARHPACLQA</sequence>
<feature type="compositionally biased region" description="Basic residues" evidence="6">
    <location>
        <begin position="133"/>
        <end position="143"/>
    </location>
</feature>
<dbReference type="Pfam" id="PF11571">
    <property type="entry name" value="Med27"/>
    <property type="match status" value="1"/>
</dbReference>
<organism evidence="7 8">
    <name type="scientific">Phanerochaete sordida</name>
    <dbReference type="NCBI Taxonomy" id="48140"/>
    <lineage>
        <taxon>Eukaryota</taxon>
        <taxon>Fungi</taxon>
        <taxon>Dikarya</taxon>
        <taxon>Basidiomycota</taxon>
        <taxon>Agaricomycotina</taxon>
        <taxon>Agaricomycetes</taxon>
        <taxon>Polyporales</taxon>
        <taxon>Phanerochaetaceae</taxon>
        <taxon>Phanerochaete</taxon>
    </lineage>
</organism>
<dbReference type="AlphaFoldDB" id="A0A9P3GM21"/>
<protein>
    <recommendedName>
        <fullName evidence="9">Mediator complex subunit 27</fullName>
    </recommendedName>
</protein>
<keyword evidence="4" id="KW-0804">Transcription</keyword>
<dbReference type="Proteomes" id="UP000703269">
    <property type="component" value="Unassembled WGS sequence"/>
</dbReference>
<reference evidence="7 8" key="1">
    <citation type="submission" date="2021-08" db="EMBL/GenBank/DDBJ databases">
        <title>Draft Genome Sequence of Phanerochaete sordida strain YK-624.</title>
        <authorList>
            <person name="Mori T."/>
            <person name="Dohra H."/>
            <person name="Suzuki T."/>
            <person name="Kawagishi H."/>
            <person name="Hirai H."/>
        </authorList>
    </citation>
    <scope>NUCLEOTIDE SEQUENCE [LARGE SCALE GENOMIC DNA]</scope>
    <source>
        <strain evidence="7 8">YK-624</strain>
    </source>
</reference>
<feature type="compositionally biased region" description="Pro residues" evidence="6">
    <location>
        <begin position="1"/>
        <end position="14"/>
    </location>
</feature>
<feature type="compositionally biased region" description="Low complexity" evidence="6">
    <location>
        <begin position="29"/>
        <end position="39"/>
    </location>
</feature>
<accession>A0A9P3GM21</accession>
<keyword evidence="5" id="KW-0539">Nucleus</keyword>
<feature type="region of interest" description="Disordered" evidence="6">
    <location>
        <begin position="120"/>
        <end position="159"/>
    </location>
</feature>
<evidence type="ECO:0000313" key="7">
    <source>
        <dbReference type="EMBL" id="GJE96719.1"/>
    </source>
</evidence>
<gene>
    <name evidence="7" type="ORF">PsYK624_129250</name>
</gene>
<dbReference type="PANTHER" id="PTHR13130:SF4">
    <property type="entry name" value="MEDIATOR OF RNA POLYMERASE II TRANSCRIPTION SUBUNIT 27"/>
    <property type="match status" value="1"/>
</dbReference>
<evidence type="ECO:0000256" key="1">
    <source>
        <dbReference type="ARBA" id="ARBA00004123"/>
    </source>
</evidence>
<evidence type="ECO:0008006" key="9">
    <source>
        <dbReference type="Google" id="ProtNLM"/>
    </source>
</evidence>
<dbReference type="EMBL" id="BPQB01000063">
    <property type="protein sequence ID" value="GJE96719.1"/>
    <property type="molecule type" value="Genomic_DNA"/>
</dbReference>
<evidence type="ECO:0000256" key="3">
    <source>
        <dbReference type="ARBA" id="ARBA00023015"/>
    </source>
</evidence>
<comment type="similarity">
    <text evidence="2">Belongs to the Mediator complex subunit 27 family.</text>
</comment>
<evidence type="ECO:0000256" key="2">
    <source>
        <dbReference type="ARBA" id="ARBA00008048"/>
    </source>
</evidence>